<dbReference type="EMBL" id="JBHPBY010000038">
    <property type="protein sequence ID" value="MFC1849428.1"/>
    <property type="molecule type" value="Genomic_DNA"/>
</dbReference>
<evidence type="ECO:0000313" key="2">
    <source>
        <dbReference type="EMBL" id="MFC1849428.1"/>
    </source>
</evidence>
<evidence type="ECO:0008006" key="4">
    <source>
        <dbReference type="Google" id="ProtNLM"/>
    </source>
</evidence>
<evidence type="ECO:0000256" key="1">
    <source>
        <dbReference type="SAM" id="SignalP"/>
    </source>
</evidence>
<gene>
    <name evidence="2" type="ORF">ACFL27_04380</name>
</gene>
<feature type="chain" id="PRO_5046830636" description="GWxTD domain-containing protein" evidence="1">
    <location>
        <begin position="27"/>
        <end position="219"/>
    </location>
</feature>
<dbReference type="PROSITE" id="PS51257">
    <property type="entry name" value="PROKAR_LIPOPROTEIN"/>
    <property type="match status" value="1"/>
</dbReference>
<proteinExistence type="predicted"/>
<comment type="caution">
    <text evidence="2">The sequence shown here is derived from an EMBL/GenBank/DDBJ whole genome shotgun (WGS) entry which is preliminary data.</text>
</comment>
<sequence length="219" mass="25849">MKSHNRKLKYLFICILCSHLILSSCAHSPLTLMSPEDSVSTDLSLQKIIQQWSRQKQVHSRWSTILDVEAIFLSWEIRKLMLDRIIENQKLEPERAQAMLDREKAIFNGYIEFYVAVFTTRDEWNNLDADEPVWHVFFSNDQNQESPSYRVEIADLDPSLKFSFFPTISKWKTIYKVSFLRRASDQESFILDHNARFFSLFFKGYLGHVSLLWKLAAQT</sequence>
<reference evidence="2 3" key="1">
    <citation type="submission" date="2024-09" db="EMBL/GenBank/DDBJ databases">
        <title>Laminarin stimulates single cell rates of sulfate reduction while oxygen inhibits transcriptomic activity in coastal marine sediment.</title>
        <authorList>
            <person name="Lindsay M."/>
            <person name="Orcutt B."/>
            <person name="Emerson D."/>
            <person name="Stepanauskas R."/>
            <person name="D'Angelo T."/>
        </authorList>
    </citation>
    <scope>NUCLEOTIDE SEQUENCE [LARGE SCALE GENOMIC DNA]</scope>
    <source>
        <strain evidence="2">SAG AM-311-K15</strain>
    </source>
</reference>
<keyword evidence="3" id="KW-1185">Reference proteome</keyword>
<dbReference type="Proteomes" id="UP001594351">
    <property type="component" value="Unassembled WGS sequence"/>
</dbReference>
<organism evidence="2 3">
    <name type="scientific">candidate division CSSED10-310 bacterium</name>
    <dbReference type="NCBI Taxonomy" id="2855610"/>
    <lineage>
        <taxon>Bacteria</taxon>
        <taxon>Bacteria division CSSED10-310</taxon>
    </lineage>
</organism>
<protein>
    <recommendedName>
        <fullName evidence="4">GWxTD domain-containing protein</fullName>
    </recommendedName>
</protein>
<feature type="signal peptide" evidence="1">
    <location>
        <begin position="1"/>
        <end position="26"/>
    </location>
</feature>
<name>A0ABV6YTB3_UNCC1</name>
<accession>A0ABV6YTB3</accession>
<keyword evidence="1" id="KW-0732">Signal</keyword>
<evidence type="ECO:0000313" key="3">
    <source>
        <dbReference type="Proteomes" id="UP001594351"/>
    </source>
</evidence>